<dbReference type="Gene3D" id="3.40.50.1000">
    <property type="entry name" value="HAD superfamily/HAD-like"/>
    <property type="match status" value="2"/>
</dbReference>
<sequence>MIQVNPAGDLTIQAANDEVHLVAAKGLDNFEALLLDLDGVIYEGGRAIVDAIDSITALKAKGVQVGYVTNNASRTSEAIAEQLRDFGLELNAEDVITSAQAGALLLKNLVPQGSKVLVVGGEGLRSNVLLAGFKIVDSSKDSPVAVIQGFDPSVGWQHLAEASYAIQQGARWVATNQDWTIPREEGLAPGNGTLVSAVHTAVGQLPIVAGKPEKAIFETALAQFGTSSAVYIGDRLDTDVLGANRAKIGSALVMTGVTTRKELLAAKPDSRPAYILETLKDLLSNYQAPVKTKRGYKLGSTEVELLGQKVLVSFGDPKSLAALKCACLTIWESGQPIHTLDVEQALYE</sequence>
<dbReference type="InterPro" id="IPR036412">
    <property type="entry name" value="HAD-like_sf"/>
</dbReference>
<gene>
    <name evidence="1" type="ORF">UFOPK3389_00206</name>
</gene>
<dbReference type="Pfam" id="PF13242">
    <property type="entry name" value="Hydrolase_like"/>
    <property type="match status" value="1"/>
</dbReference>
<dbReference type="PANTHER" id="PTHR19288">
    <property type="entry name" value="4-NITROPHENYLPHOSPHATASE-RELATED"/>
    <property type="match status" value="1"/>
</dbReference>
<reference evidence="1" key="1">
    <citation type="submission" date="2020-05" db="EMBL/GenBank/DDBJ databases">
        <authorList>
            <person name="Chiriac C."/>
            <person name="Salcher M."/>
            <person name="Ghai R."/>
            <person name="Kavagutti S V."/>
        </authorList>
    </citation>
    <scope>NUCLEOTIDE SEQUENCE</scope>
</reference>
<protein>
    <submittedName>
        <fullName evidence="1">Unannotated protein</fullName>
    </submittedName>
</protein>
<dbReference type="GO" id="GO:0005737">
    <property type="term" value="C:cytoplasm"/>
    <property type="evidence" value="ECO:0007669"/>
    <property type="project" value="TreeGrafter"/>
</dbReference>
<dbReference type="GO" id="GO:0016791">
    <property type="term" value="F:phosphatase activity"/>
    <property type="evidence" value="ECO:0007669"/>
    <property type="project" value="TreeGrafter"/>
</dbReference>
<dbReference type="AlphaFoldDB" id="A0A6J7CZI3"/>
<dbReference type="InterPro" id="IPR023214">
    <property type="entry name" value="HAD_sf"/>
</dbReference>
<dbReference type="PANTHER" id="PTHR19288:SF95">
    <property type="entry name" value="D-GLYCEROL 3-PHOSPHATE PHOSPHATASE"/>
    <property type="match status" value="1"/>
</dbReference>
<dbReference type="NCBIfam" id="TIGR01460">
    <property type="entry name" value="HAD-SF-IIA"/>
    <property type="match status" value="1"/>
</dbReference>
<accession>A0A6J7CZI3</accession>
<dbReference type="SUPFAM" id="SSF56784">
    <property type="entry name" value="HAD-like"/>
    <property type="match status" value="1"/>
</dbReference>
<dbReference type="EMBL" id="CAFBLL010000019">
    <property type="protein sequence ID" value="CAB4860313.1"/>
    <property type="molecule type" value="Genomic_DNA"/>
</dbReference>
<dbReference type="InterPro" id="IPR006357">
    <property type="entry name" value="HAD-SF_hydro_IIA"/>
</dbReference>
<evidence type="ECO:0000313" key="1">
    <source>
        <dbReference type="EMBL" id="CAB4860313.1"/>
    </source>
</evidence>
<organism evidence="1">
    <name type="scientific">freshwater metagenome</name>
    <dbReference type="NCBI Taxonomy" id="449393"/>
    <lineage>
        <taxon>unclassified sequences</taxon>
        <taxon>metagenomes</taxon>
        <taxon>ecological metagenomes</taxon>
    </lineage>
</organism>
<proteinExistence type="predicted"/>
<dbReference type="Pfam" id="PF13344">
    <property type="entry name" value="Hydrolase_6"/>
    <property type="match status" value="1"/>
</dbReference>
<name>A0A6J7CZI3_9ZZZZ</name>